<dbReference type="FunFam" id="3.40.50.1460:FF:000004">
    <property type="entry name" value="Mucosa-associated lymphoid tissue lymphoma translocation protein 1"/>
    <property type="match status" value="1"/>
</dbReference>
<reference evidence="3" key="1">
    <citation type="journal article" date="2004" name="Nature">
        <title>Genome duplication in the teleost fish Tetraodon nigroviridis reveals the early vertebrate proto-karyotype.</title>
        <authorList>
            <person name="Jaillon O."/>
            <person name="Aury J.-M."/>
            <person name="Brunet F."/>
            <person name="Petit J.-L."/>
            <person name="Stange-Thomann N."/>
            <person name="Mauceli E."/>
            <person name="Bouneau L."/>
            <person name="Fischer C."/>
            <person name="Ozouf-Costaz C."/>
            <person name="Bernot A."/>
            <person name="Nicaud S."/>
            <person name="Jaffe D."/>
            <person name="Fisher S."/>
            <person name="Lutfalla G."/>
            <person name="Dossat C."/>
            <person name="Segurens B."/>
            <person name="Dasilva C."/>
            <person name="Salanoubat M."/>
            <person name="Levy M."/>
            <person name="Boudet N."/>
            <person name="Castellano S."/>
            <person name="Anthouard V."/>
            <person name="Jubin C."/>
            <person name="Castelli V."/>
            <person name="Katinka M."/>
            <person name="Vacherie B."/>
            <person name="Biemont C."/>
            <person name="Skalli Z."/>
            <person name="Cattolico L."/>
            <person name="Poulain J."/>
            <person name="De Berardinis V."/>
            <person name="Cruaud C."/>
            <person name="Duprat S."/>
            <person name="Brottier P."/>
            <person name="Coutanceau J.-P."/>
            <person name="Gouzy J."/>
            <person name="Parra G."/>
            <person name="Lardier G."/>
            <person name="Chapple C."/>
            <person name="McKernan K.J."/>
            <person name="McEwan P."/>
            <person name="Bosak S."/>
            <person name="Kellis M."/>
            <person name="Volff J.-N."/>
            <person name="Guigo R."/>
            <person name="Zody M.C."/>
            <person name="Mesirov J."/>
            <person name="Lindblad-Toh K."/>
            <person name="Birren B."/>
            <person name="Nusbaum C."/>
            <person name="Kahn D."/>
            <person name="Robinson-Rechavi M."/>
            <person name="Laudet V."/>
            <person name="Schachter V."/>
            <person name="Quetier F."/>
            <person name="Saurin W."/>
            <person name="Scarpelli C."/>
            <person name="Wincker P."/>
            <person name="Lander E.S."/>
            <person name="Weissenbach J."/>
            <person name="Roest Crollius H."/>
        </authorList>
    </citation>
    <scope>NUCLEOTIDE SEQUENCE [LARGE SCALE GENOMIC DNA]</scope>
</reference>
<dbReference type="Gene3D" id="2.60.40.3360">
    <property type="match status" value="1"/>
</dbReference>
<dbReference type="PANTHER" id="PTHR22576">
    <property type="entry name" value="MUCOSA ASSOCIATED LYMPHOID TISSUE LYMPHOMA TRANSLOCATION PROTEIN 1/PARACASPASE"/>
    <property type="match status" value="1"/>
</dbReference>
<evidence type="ECO:0000313" key="3">
    <source>
        <dbReference type="EMBL" id="CAG08114.1"/>
    </source>
</evidence>
<dbReference type="InterPro" id="IPR037940">
    <property type="entry name" value="MALT1_Death"/>
</dbReference>
<dbReference type="SUPFAM" id="SSF47986">
    <property type="entry name" value="DEATH domain"/>
    <property type="match status" value="1"/>
</dbReference>
<feature type="domain" description="Ig-like" evidence="2">
    <location>
        <begin position="105"/>
        <end position="191"/>
    </location>
</feature>
<name>Q4RU18_TETNG</name>
<comment type="caution">
    <text evidence="3">The sequence shown here is derived from an EMBL/GenBank/DDBJ whole genome shotgun (WGS) entry which is preliminary data.</text>
</comment>
<dbReference type="OrthoDB" id="412369at2759"/>
<dbReference type="SUPFAM" id="SSF52129">
    <property type="entry name" value="Caspase-like"/>
    <property type="match status" value="1"/>
</dbReference>
<accession>Q4RU18</accession>
<dbReference type="CDD" id="cd08783">
    <property type="entry name" value="Death_MALT1"/>
    <property type="match status" value="1"/>
</dbReference>
<protein>
    <submittedName>
        <fullName evidence="3">(spotted green pufferfish) hypothetical protein</fullName>
    </submittedName>
</protein>
<dbReference type="Pfam" id="PF00656">
    <property type="entry name" value="Peptidase_C14"/>
    <property type="match status" value="1"/>
</dbReference>
<dbReference type="PROSITE" id="PS50208">
    <property type="entry name" value="CASPASE_P20"/>
    <property type="match status" value="1"/>
</dbReference>
<dbReference type="SMART" id="SM00409">
    <property type="entry name" value="IG"/>
    <property type="match status" value="2"/>
</dbReference>
<dbReference type="PROSITE" id="PS50835">
    <property type="entry name" value="IG_LIKE"/>
    <property type="match status" value="2"/>
</dbReference>
<dbReference type="InterPro" id="IPR052039">
    <property type="entry name" value="Caspase-related_regulators"/>
</dbReference>
<dbReference type="MEROPS" id="C14.026"/>
<dbReference type="GO" id="GO:0006508">
    <property type="term" value="P:proteolysis"/>
    <property type="evidence" value="ECO:0007669"/>
    <property type="project" value="InterPro"/>
</dbReference>
<gene>
    <name evidence="3" type="ORF">GSTENG00028991001</name>
</gene>
<feature type="domain" description="Caspase family p20" evidence="1">
    <location>
        <begin position="324"/>
        <end position="402"/>
    </location>
</feature>
<feature type="domain" description="Ig-like" evidence="2">
    <location>
        <begin position="212"/>
        <end position="296"/>
    </location>
</feature>
<reference evidence="3" key="2">
    <citation type="submission" date="2004-02" db="EMBL/GenBank/DDBJ databases">
        <authorList>
            <consortium name="Genoscope"/>
            <consortium name="Whitehead Institute Centre for Genome Research"/>
        </authorList>
    </citation>
    <scope>NUCLEOTIDE SEQUENCE</scope>
</reference>
<dbReference type="GO" id="GO:0004197">
    <property type="term" value="F:cysteine-type endopeptidase activity"/>
    <property type="evidence" value="ECO:0007669"/>
    <property type="project" value="InterPro"/>
</dbReference>
<dbReference type="EMBL" id="CAAE01014996">
    <property type="protein sequence ID" value="CAG08114.1"/>
    <property type="molecule type" value="Genomic_DNA"/>
</dbReference>
<dbReference type="InterPro" id="IPR036179">
    <property type="entry name" value="Ig-like_dom_sf"/>
</dbReference>
<dbReference type="InterPro" id="IPR041077">
    <property type="entry name" value="MALT1_Ig"/>
</dbReference>
<dbReference type="InterPro" id="IPR001309">
    <property type="entry name" value="Pept_C14_p20"/>
</dbReference>
<dbReference type="InterPro" id="IPR011029">
    <property type="entry name" value="DEATH-like_dom_sf"/>
</dbReference>
<dbReference type="KEGG" id="tng:GSTEN00028991G001"/>
<evidence type="ECO:0000259" key="2">
    <source>
        <dbReference type="PROSITE" id="PS50835"/>
    </source>
</evidence>
<dbReference type="Pfam" id="PF13927">
    <property type="entry name" value="Ig_3"/>
    <property type="match status" value="1"/>
</dbReference>
<dbReference type="Gene3D" id="3.40.50.1460">
    <property type="match status" value="1"/>
</dbReference>
<evidence type="ECO:0000259" key="1">
    <source>
        <dbReference type="PROSITE" id="PS50208"/>
    </source>
</evidence>
<organism evidence="3">
    <name type="scientific">Tetraodon nigroviridis</name>
    <name type="common">Spotted green pufferfish</name>
    <name type="synonym">Chelonodon nigroviridis</name>
    <dbReference type="NCBI Taxonomy" id="99883"/>
    <lineage>
        <taxon>Eukaryota</taxon>
        <taxon>Metazoa</taxon>
        <taxon>Chordata</taxon>
        <taxon>Craniata</taxon>
        <taxon>Vertebrata</taxon>
        <taxon>Euteleostomi</taxon>
        <taxon>Actinopterygii</taxon>
        <taxon>Neopterygii</taxon>
        <taxon>Teleostei</taxon>
        <taxon>Neoteleostei</taxon>
        <taxon>Acanthomorphata</taxon>
        <taxon>Eupercaria</taxon>
        <taxon>Tetraodontiformes</taxon>
        <taxon>Tetradontoidea</taxon>
        <taxon>Tetraodontidae</taxon>
        <taxon>Tetraodon</taxon>
    </lineage>
</organism>
<dbReference type="Pfam" id="PF18703">
    <property type="entry name" value="MALT1_Ig"/>
    <property type="match status" value="1"/>
</dbReference>
<dbReference type="InterPro" id="IPR011600">
    <property type="entry name" value="Pept_C14_caspase"/>
</dbReference>
<dbReference type="AlphaFoldDB" id="Q4RU18"/>
<dbReference type="Gene3D" id="1.10.533.10">
    <property type="entry name" value="Death Domain, Fas"/>
    <property type="match status" value="1"/>
</dbReference>
<dbReference type="InterPro" id="IPR007110">
    <property type="entry name" value="Ig-like_dom"/>
</dbReference>
<dbReference type="PANTHER" id="PTHR22576:SF40">
    <property type="entry name" value="MUCOSA-ASSOCIATED LYMPHOID TISSUE LYMPHOMA TRANSLOCATION PROTEIN 1"/>
    <property type="match status" value="1"/>
</dbReference>
<proteinExistence type="predicted"/>
<dbReference type="InterPro" id="IPR003598">
    <property type="entry name" value="Ig_sub2"/>
</dbReference>
<dbReference type="SMART" id="SM00408">
    <property type="entry name" value="IGc2"/>
    <property type="match status" value="1"/>
</dbReference>
<dbReference type="InterPro" id="IPR033540">
    <property type="entry name" value="MALT1_IG-like_dom_sf"/>
</dbReference>
<dbReference type="SUPFAM" id="SSF48726">
    <property type="entry name" value="Immunoglobulin"/>
    <property type="match status" value="2"/>
</dbReference>
<dbReference type="Gene3D" id="2.60.40.10">
    <property type="entry name" value="Immunoglobulins"/>
    <property type="match status" value="2"/>
</dbReference>
<dbReference type="InterPro" id="IPR029030">
    <property type="entry name" value="Caspase-like_dom_sf"/>
</dbReference>
<sequence>MSDGVERSVKISLLKEPLVRRLCAVLDHSGDKGWRKLGEIVGNDRRFKVSSDDMEMCSLRVLQPEGSPSRALLRLMGERGCTTGHLVDYLQTMGNSEALQCLKPPALQVLIQPQSVAVLSGHNLRLSCTLLANLRCSTSGSKPRMRGLRSALTLKTVPNSISPDLMISPVSLKDAGFYICRVNCGDAFEFSQWAQVDVMSADASCGQSYQSPEGRLRLVIQPRPQRLSVGENLQLECGAVGRPIPRYQWHRNGVPVPNATKRKLLVPQAMQEQHGWYRCEISSGSERLWTSEVDVVIGTPSTLLFALAPLMPMSYDIYAIGGATDKVALLIGNLSYKNHPQLKAPMVDVYELTNLLRQLNFQVVSLLDLTESEMRNAVDEFLLLLHKGVYGLLYYAGHGYENYGNSFMVPVDAPIPYRSANCLCVQSILKLMQEKETGLNVFLLDMCRKRNIHDESTPNIVLRVTANIVFGYATCQDAEAFELNSSGFSNGVFVKFLKRRLLDDEKITVVLDRVAEDMGQFDATKGKQALEIRSSLSERRALTDPILPSNGADMAHTLSRHWAKAHELPESMCLDFDCGAQIKLGFAAEFSNVLVIYTHIIKKPEDMSLCQAHVTDFSQDLDVDPKEMNRETPEETGVYFLSSSLPQHCLYTRVGALQKLKHQVQDGHRLSPQYLDVYEPPQGAKGGLDDSYYENLSQPHYEPAYASAGKPPSSPGRMSIPIETTDDISELQMIFINSLQLQQQ</sequence>
<dbReference type="InterPro" id="IPR003599">
    <property type="entry name" value="Ig_sub"/>
</dbReference>
<dbReference type="InterPro" id="IPR013783">
    <property type="entry name" value="Ig-like_fold"/>
</dbReference>